<organism evidence="1 2">
    <name type="scientific">Pyrenophora tritici-repentis (strain Pt-1C-BFP)</name>
    <name type="common">Wheat tan spot fungus</name>
    <name type="synonym">Drechslera tritici-repentis</name>
    <dbReference type="NCBI Taxonomy" id="426418"/>
    <lineage>
        <taxon>Eukaryota</taxon>
        <taxon>Fungi</taxon>
        <taxon>Dikarya</taxon>
        <taxon>Ascomycota</taxon>
        <taxon>Pezizomycotina</taxon>
        <taxon>Dothideomycetes</taxon>
        <taxon>Pleosporomycetidae</taxon>
        <taxon>Pleosporales</taxon>
        <taxon>Pleosporineae</taxon>
        <taxon>Pleosporaceae</taxon>
        <taxon>Pyrenophora</taxon>
    </lineage>
</organism>
<accession>B2WE76</accession>
<reference evidence="2" key="1">
    <citation type="journal article" date="2013" name="G3 (Bethesda)">
        <title>Comparative genomics of a plant-pathogenic fungus, Pyrenophora tritici-repentis, reveals transduplication and the impact of repeat elements on pathogenicity and population divergence.</title>
        <authorList>
            <person name="Manning V.A."/>
            <person name="Pandelova I."/>
            <person name="Dhillon B."/>
            <person name="Wilhelm L.J."/>
            <person name="Goodwin S.B."/>
            <person name="Berlin A.M."/>
            <person name="Figueroa M."/>
            <person name="Freitag M."/>
            <person name="Hane J.K."/>
            <person name="Henrissat B."/>
            <person name="Holman W.H."/>
            <person name="Kodira C.D."/>
            <person name="Martin J."/>
            <person name="Oliver R.P."/>
            <person name="Robbertse B."/>
            <person name="Schackwitz W."/>
            <person name="Schwartz D.C."/>
            <person name="Spatafora J.W."/>
            <person name="Turgeon B.G."/>
            <person name="Yandava C."/>
            <person name="Young S."/>
            <person name="Zhou S."/>
            <person name="Zeng Q."/>
            <person name="Grigoriev I.V."/>
            <person name="Ma L.-J."/>
            <person name="Ciuffetti L.M."/>
        </authorList>
    </citation>
    <scope>NUCLEOTIDE SEQUENCE [LARGE SCALE GENOMIC DNA]</scope>
    <source>
        <strain evidence="2">Pt-1C-BFP</strain>
    </source>
</reference>
<gene>
    <name evidence="1" type="ORF">PTRG_08449</name>
</gene>
<dbReference type="Proteomes" id="UP000001471">
    <property type="component" value="Unassembled WGS sequence"/>
</dbReference>
<evidence type="ECO:0000313" key="1">
    <source>
        <dbReference type="EMBL" id="EDU51368.1"/>
    </source>
</evidence>
<dbReference type="AlphaFoldDB" id="B2WE76"/>
<sequence length="98" mass="10753">MSQIAVWITYRSGSGSCNFKENPDSDLVLIDEHITQQCLECQPESESDIVGEWRCQSRFRKTTNHVHLEPHGPDPESVLSSSLLLNVGESGDAGAGSH</sequence>
<dbReference type="HOGENOM" id="CLU_2334695_0_0_1"/>
<evidence type="ECO:0000313" key="2">
    <source>
        <dbReference type="Proteomes" id="UP000001471"/>
    </source>
</evidence>
<name>B2WE76_PYRTR</name>
<proteinExistence type="predicted"/>
<dbReference type="EMBL" id="DS231623">
    <property type="protein sequence ID" value="EDU51368.1"/>
    <property type="molecule type" value="Genomic_DNA"/>
</dbReference>
<protein>
    <submittedName>
        <fullName evidence="1">Uncharacterized protein</fullName>
    </submittedName>
</protein>
<dbReference type="InParanoid" id="B2WE76"/>